<dbReference type="PANTHER" id="PTHR40407:SF1">
    <property type="entry name" value="HEPARAN-ALPHA-GLUCOSAMINIDE N-ACETYLTRANSFERASE CATALYTIC DOMAIN-CONTAINING PROTEIN"/>
    <property type="match status" value="1"/>
</dbReference>
<dbReference type="EMBL" id="JAVDVX010000008">
    <property type="protein sequence ID" value="MDR7091908.1"/>
    <property type="molecule type" value="Genomic_DNA"/>
</dbReference>
<comment type="caution">
    <text evidence="3">The sequence shown here is derived from an EMBL/GenBank/DDBJ whole genome shotgun (WGS) entry which is preliminary data.</text>
</comment>
<gene>
    <name evidence="3" type="ORF">J2X05_003946</name>
</gene>
<feature type="transmembrane region" description="Helical" evidence="1">
    <location>
        <begin position="200"/>
        <end position="217"/>
    </location>
</feature>
<dbReference type="InterPro" id="IPR012429">
    <property type="entry name" value="HGSNAT_cat"/>
</dbReference>
<feature type="transmembrane region" description="Helical" evidence="1">
    <location>
        <begin position="148"/>
        <end position="167"/>
    </location>
</feature>
<feature type="transmembrane region" description="Helical" evidence="1">
    <location>
        <begin position="275"/>
        <end position="296"/>
    </location>
</feature>
<dbReference type="Proteomes" id="UP001253595">
    <property type="component" value="Unassembled WGS sequence"/>
</dbReference>
<evidence type="ECO:0000256" key="1">
    <source>
        <dbReference type="SAM" id="Phobius"/>
    </source>
</evidence>
<proteinExistence type="predicted"/>
<reference evidence="3 4" key="1">
    <citation type="submission" date="2023-07" db="EMBL/GenBank/DDBJ databases">
        <title>Sorghum-associated microbial communities from plants grown in Nebraska, USA.</title>
        <authorList>
            <person name="Schachtman D."/>
        </authorList>
    </citation>
    <scope>NUCLEOTIDE SEQUENCE [LARGE SCALE GENOMIC DNA]</scope>
    <source>
        <strain evidence="3 4">BE190</strain>
    </source>
</reference>
<keyword evidence="4" id="KW-1185">Reference proteome</keyword>
<feature type="transmembrane region" description="Helical" evidence="1">
    <location>
        <begin position="229"/>
        <end position="247"/>
    </location>
</feature>
<feature type="transmembrane region" description="Helical" evidence="1">
    <location>
        <begin position="95"/>
        <end position="116"/>
    </location>
</feature>
<organism evidence="3 4">
    <name type="scientific">Cellvibrio fibrivorans</name>
    <dbReference type="NCBI Taxonomy" id="126350"/>
    <lineage>
        <taxon>Bacteria</taxon>
        <taxon>Pseudomonadati</taxon>
        <taxon>Pseudomonadota</taxon>
        <taxon>Gammaproteobacteria</taxon>
        <taxon>Cellvibrionales</taxon>
        <taxon>Cellvibrionaceae</taxon>
        <taxon>Cellvibrio</taxon>
    </lineage>
</organism>
<feature type="transmembrane region" description="Helical" evidence="1">
    <location>
        <begin position="316"/>
        <end position="339"/>
    </location>
</feature>
<feature type="transmembrane region" description="Helical" evidence="1">
    <location>
        <begin position="351"/>
        <end position="374"/>
    </location>
</feature>
<dbReference type="Pfam" id="PF07786">
    <property type="entry name" value="HGSNAT_cat"/>
    <property type="match status" value="1"/>
</dbReference>
<evidence type="ECO:0000313" key="4">
    <source>
        <dbReference type="Proteomes" id="UP001253595"/>
    </source>
</evidence>
<sequence length="386" mass="44019">MTTPVIELKTADSQRIKSIDALRGLVMLIMLLDHVRERFFLHRQVSDPMDVESTEPALFASRLAAHFCAPIFVFLTGLSAWLYQQSARAESVSIFLLKRGLLLIVLEFTLVTFSWMGNFNTIYLQVIWAIGLSMLALALLVKMPRIAQWLLAVGIIALHNLLTPIQFSVDEWGYSLWTILHDRNYWIQTDWIAIKVSYPLLPWIGVILLGYCVGPMFDKQMPAAQRTTWLISAGICSLLLLLVLRGFNLYGETLPWQTFASPVHSLMSFFNFTKYPPSLDFLLLTLGVMALALVWLERFNAAGFVSVLSQFGAAPLFFYLLHLYVLLIIYSLLFAWFGANQGSYFGVDSIYSIWLIGVVLTLLLYCPTSVFATYKRRSNYSWIKYL</sequence>
<protein>
    <submittedName>
        <fullName evidence="3">Membrane protein</fullName>
    </submittedName>
</protein>
<keyword evidence="1" id="KW-0812">Transmembrane</keyword>
<keyword evidence="1" id="KW-0472">Membrane</keyword>
<dbReference type="RefSeq" id="WP_310075693.1">
    <property type="nucleotide sequence ID" value="NZ_JAVDVX010000008.1"/>
</dbReference>
<evidence type="ECO:0000313" key="3">
    <source>
        <dbReference type="EMBL" id="MDR7091908.1"/>
    </source>
</evidence>
<accession>A0ABU1V367</accession>
<feature type="domain" description="Heparan-alpha-glucosaminide N-acetyltransferase catalytic" evidence="2">
    <location>
        <begin position="15"/>
        <end position="239"/>
    </location>
</feature>
<dbReference type="PANTHER" id="PTHR40407">
    <property type="entry name" value="MEMBRANE PROTEIN-LIKE PROTEIN"/>
    <property type="match status" value="1"/>
</dbReference>
<feature type="transmembrane region" description="Helical" evidence="1">
    <location>
        <begin position="63"/>
        <end position="83"/>
    </location>
</feature>
<name>A0ABU1V367_9GAMM</name>
<keyword evidence="1" id="KW-1133">Transmembrane helix</keyword>
<feature type="transmembrane region" description="Helical" evidence="1">
    <location>
        <begin position="122"/>
        <end position="141"/>
    </location>
</feature>
<evidence type="ECO:0000259" key="2">
    <source>
        <dbReference type="Pfam" id="PF07786"/>
    </source>
</evidence>